<feature type="region of interest" description="Disordered" evidence="1">
    <location>
        <begin position="1"/>
        <end position="121"/>
    </location>
</feature>
<evidence type="ECO:0000313" key="2">
    <source>
        <dbReference type="EMBL" id="CAA9420825.1"/>
    </source>
</evidence>
<feature type="compositionally biased region" description="Basic and acidic residues" evidence="1">
    <location>
        <begin position="101"/>
        <end position="110"/>
    </location>
</feature>
<protein>
    <submittedName>
        <fullName evidence="2">COG1355, Predicted dioxygenase</fullName>
    </submittedName>
</protein>
<keyword evidence="2" id="KW-0560">Oxidoreductase</keyword>
<evidence type="ECO:0000256" key="1">
    <source>
        <dbReference type="SAM" id="MobiDB-lite"/>
    </source>
</evidence>
<accession>A0A6J4PNA3</accession>
<organism evidence="2">
    <name type="scientific">uncultured Rubrobacteraceae bacterium</name>
    <dbReference type="NCBI Taxonomy" id="349277"/>
    <lineage>
        <taxon>Bacteria</taxon>
        <taxon>Bacillati</taxon>
        <taxon>Actinomycetota</taxon>
        <taxon>Rubrobacteria</taxon>
        <taxon>Rubrobacterales</taxon>
        <taxon>Rubrobacteraceae</taxon>
        <taxon>environmental samples</taxon>
    </lineage>
</organism>
<sequence length="121" mass="13864">ADRDARGHAAAFHRPRVPSDGRDTPRGRPHRSHRWGVGRDDRHRHQALYLREPANSAARKKRRRQRYRQHPEPGQAERVLGTTAGRGFDPGQRLQGVASDARGRAVPDRGLRHHPRYDRGL</sequence>
<dbReference type="GO" id="GO:0051213">
    <property type="term" value="F:dioxygenase activity"/>
    <property type="evidence" value="ECO:0007669"/>
    <property type="project" value="UniProtKB-KW"/>
</dbReference>
<feature type="non-terminal residue" evidence="2">
    <location>
        <position position="1"/>
    </location>
</feature>
<feature type="compositionally biased region" description="Basic residues" evidence="1">
    <location>
        <begin position="58"/>
        <end position="68"/>
    </location>
</feature>
<feature type="compositionally biased region" description="Basic and acidic residues" evidence="1">
    <location>
        <begin position="17"/>
        <end position="26"/>
    </location>
</feature>
<reference evidence="2" key="1">
    <citation type="submission" date="2020-02" db="EMBL/GenBank/DDBJ databases">
        <authorList>
            <person name="Meier V. D."/>
        </authorList>
    </citation>
    <scope>NUCLEOTIDE SEQUENCE</scope>
    <source>
        <strain evidence="2">AVDCRST_MAG22</strain>
    </source>
</reference>
<gene>
    <name evidence="2" type="ORF">AVDCRST_MAG22-2546</name>
</gene>
<keyword evidence="2" id="KW-0223">Dioxygenase</keyword>
<name>A0A6J4PNA3_9ACTN</name>
<dbReference type="AlphaFoldDB" id="A0A6J4PNA3"/>
<proteinExistence type="predicted"/>
<feature type="compositionally biased region" description="Basic residues" evidence="1">
    <location>
        <begin position="111"/>
        <end position="121"/>
    </location>
</feature>
<feature type="compositionally biased region" description="Basic residues" evidence="1">
    <location>
        <begin position="27"/>
        <end position="36"/>
    </location>
</feature>
<dbReference type="EMBL" id="CADCUV010000117">
    <property type="protein sequence ID" value="CAA9420825.1"/>
    <property type="molecule type" value="Genomic_DNA"/>
</dbReference>
<feature type="non-terminal residue" evidence="2">
    <location>
        <position position="121"/>
    </location>
</feature>